<dbReference type="EMBL" id="PKPP01000527">
    <property type="protein sequence ID" value="PWA91684.1"/>
    <property type="molecule type" value="Genomic_DNA"/>
</dbReference>
<evidence type="ECO:0000256" key="2">
    <source>
        <dbReference type="ARBA" id="ARBA00008574"/>
    </source>
</evidence>
<evidence type="ECO:0000313" key="9">
    <source>
        <dbReference type="Proteomes" id="UP000245207"/>
    </source>
</evidence>
<gene>
    <name evidence="8" type="ORF">CTI12_AA088530</name>
</gene>
<evidence type="ECO:0000259" key="7">
    <source>
        <dbReference type="Pfam" id="PF01529"/>
    </source>
</evidence>
<organism evidence="8 9">
    <name type="scientific">Artemisia annua</name>
    <name type="common">Sweet wormwood</name>
    <dbReference type="NCBI Taxonomy" id="35608"/>
    <lineage>
        <taxon>Eukaryota</taxon>
        <taxon>Viridiplantae</taxon>
        <taxon>Streptophyta</taxon>
        <taxon>Embryophyta</taxon>
        <taxon>Tracheophyta</taxon>
        <taxon>Spermatophyta</taxon>
        <taxon>Magnoliopsida</taxon>
        <taxon>eudicotyledons</taxon>
        <taxon>Gunneridae</taxon>
        <taxon>Pentapetalae</taxon>
        <taxon>asterids</taxon>
        <taxon>campanulids</taxon>
        <taxon>Asterales</taxon>
        <taxon>Asteraceae</taxon>
        <taxon>Asteroideae</taxon>
        <taxon>Anthemideae</taxon>
        <taxon>Artemisiinae</taxon>
        <taxon>Artemisia</taxon>
    </lineage>
</organism>
<evidence type="ECO:0000256" key="1">
    <source>
        <dbReference type="ARBA" id="ARBA00004127"/>
    </source>
</evidence>
<comment type="caution">
    <text evidence="6">Lacks conserved residue(s) required for the propagation of feature annotation.</text>
</comment>
<keyword evidence="4 6" id="KW-1133">Transmembrane helix</keyword>
<accession>A0A2U1Q0X0</accession>
<name>A0A2U1Q0X0_ARTAN</name>
<keyword evidence="6" id="KW-0012">Acyltransferase</keyword>
<dbReference type="PROSITE" id="PS50216">
    <property type="entry name" value="DHHC"/>
    <property type="match status" value="1"/>
</dbReference>
<comment type="caution">
    <text evidence="8">The sequence shown here is derived from an EMBL/GenBank/DDBJ whole genome shotgun (WGS) entry which is preliminary data.</text>
</comment>
<evidence type="ECO:0000256" key="6">
    <source>
        <dbReference type="RuleBase" id="RU079119"/>
    </source>
</evidence>
<feature type="transmembrane region" description="Helical" evidence="6">
    <location>
        <begin position="25"/>
        <end position="52"/>
    </location>
</feature>
<dbReference type="GO" id="GO:0019706">
    <property type="term" value="F:protein-cysteine S-palmitoyltransferase activity"/>
    <property type="evidence" value="ECO:0007669"/>
    <property type="project" value="UniProtKB-EC"/>
</dbReference>
<evidence type="ECO:0000256" key="5">
    <source>
        <dbReference type="ARBA" id="ARBA00023136"/>
    </source>
</evidence>
<comment type="domain">
    <text evidence="6">The DHHC domain is required for palmitoyltransferase activity.</text>
</comment>
<evidence type="ECO:0000313" key="8">
    <source>
        <dbReference type="EMBL" id="PWA91684.1"/>
    </source>
</evidence>
<evidence type="ECO:0000256" key="3">
    <source>
        <dbReference type="ARBA" id="ARBA00022692"/>
    </source>
</evidence>
<dbReference type="EC" id="2.3.1.225" evidence="6"/>
<keyword evidence="9" id="KW-1185">Reference proteome</keyword>
<keyword evidence="5 6" id="KW-0472">Membrane</keyword>
<protein>
    <recommendedName>
        <fullName evidence="6">S-acyltransferase</fullName>
        <ecNumber evidence="6">2.3.1.225</ecNumber>
    </recommendedName>
    <alternativeName>
        <fullName evidence="6">Palmitoyltransferase</fullName>
    </alternativeName>
</protein>
<dbReference type="Pfam" id="PF01529">
    <property type="entry name" value="DHHC"/>
    <property type="match status" value="1"/>
</dbReference>
<proteinExistence type="inferred from homology"/>
<comment type="similarity">
    <text evidence="2 6">Belongs to the DHHC palmitoyltransferase family.</text>
</comment>
<dbReference type="Proteomes" id="UP000245207">
    <property type="component" value="Unassembled WGS sequence"/>
</dbReference>
<dbReference type="AlphaFoldDB" id="A0A2U1Q0X0"/>
<dbReference type="STRING" id="35608.A0A2U1Q0X0"/>
<evidence type="ECO:0000256" key="4">
    <source>
        <dbReference type="ARBA" id="ARBA00022989"/>
    </source>
</evidence>
<reference evidence="8 9" key="1">
    <citation type="journal article" date="2018" name="Mol. Plant">
        <title>The genome of Artemisia annua provides insight into the evolution of Asteraceae family and artemisinin biosynthesis.</title>
        <authorList>
            <person name="Shen Q."/>
            <person name="Zhang L."/>
            <person name="Liao Z."/>
            <person name="Wang S."/>
            <person name="Yan T."/>
            <person name="Shi P."/>
            <person name="Liu M."/>
            <person name="Fu X."/>
            <person name="Pan Q."/>
            <person name="Wang Y."/>
            <person name="Lv Z."/>
            <person name="Lu X."/>
            <person name="Zhang F."/>
            <person name="Jiang W."/>
            <person name="Ma Y."/>
            <person name="Chen M."/>
            <person name="Hao X."/>
            <person name="Li L."/>
            <person name="Tang Y."/>
            <person name="Lv G."/>
            <person name="Zhou Y."/>
            <person name="Sun X."/>
            <person name="Brodelius P.E."/>
            <person name="Rose J.K.C."/>
            <person name="Tang K."/>
        </authorList>
    </citation>
    <scope>NUCLEOTIDE SEQUENCE [LARGE SCALE GENOMIC DNA]</scope>
    <source>
        <strain evidence="9">cv. Huhao1</strain>
        <tissue evidence="8">Leaf</tissue>
    </source>
</reference>
<sequence>MWDLYIGGYGSPFIGNCVGSANHRVFILFLILAVISNLYVSLVSSFTAFCIWPPLRHRCVHGTGTVPKEPRTENMEKVEPRTVPSSSVRFRYGTQFR</sequence>
<comment type="catalytic activity">
    <reaction evidence="6">
        <text>L-cysteinyl-[protein] + hexadecanoyl-CoA = S-hexadecanoyl-L-cysteinyl-[protein] + CoA</text>
        <dbReference type="Rhea" id="RHEA:36683"/>
        <dbReference type="Rhea" id="RHEA-COMP:10131"/>
        <dbReference type="Rhea" id="RHEA-COMP:11032"/>
        <dbReference type="ChEBI" id="CHEBI:29950"/>
        <dbReference type="ChEBI" id="CHEBI:57287"/>
        <dbReference type="ChEBI" id="CHEBI:57379"/>
        <dbReference type="ChEBI" id="CHEBI:74151"/>
        <dbReference type="EC" id="2.3.1.225"/>
    </reaction>
</comment>
<dbReference type="InterPro" id="IPR001594">
    <property type="entry name" value="Palmitoyltrfase_DHHC"/>
</dbReference>
<comment type="subcellular location">
    <subcellularLocation>
        <location evidence="1">Endomembrane system</location>
        <topology evidence="1">Multi-pass membrane protein</topology>
    </subcellularLocation>
</comment>
<dbReference type="GO" id="GO:0012505">
    <property type="term" value="C:endomembrane system"/>
    <property type="evidence" value="ECO:0007669"/>
    <property type="project" value="UniProtKB-SubCell"/>
</dbReference>
<keyword evidence="3 6" id="KW-0812">Transmembrane</keyword>
<keyword evidence="6 8" id="KW-0808">Transferase</keyword>
<dbReference type="OrthoDB" id="9909019at2759"/>
<feature type="domain" description="Palmitoyltransferase DHHC" evidence="7">
    <location>
        <begin position="12"/>
        <end position="47"/>
    </location>
</feature>